<dbReference type="RefSeq" id="WP_101300620.1">
    <property type="nucleotide sequence ID" value="NZ_NXGX01000002.1"/>
</dbReference>
<evidence type="ECO:0000256" key="2">
    <source>
        <dbReference type="ARBA" id="ARBA00022729"/>
    </source>
</evidence>
<evidence type="ECO:0008006" key="5">
    <source>
        <dbReference type="Google" id="ProtNLM"/>
    </source>
</evidence>
<keyword evidence="2" id="KW-0732">Signal</keyword>
<dbReference type="AlphaFoldDB" id="A0A2N3L9W2"/>
<evidence type="ECO:0000313" key="4">
    <source>
        <dbReference type="Proteomes" id="UP000233332"/>
    </source>
</evidence>
<organism evidence="3 4">
    <name type="scientific">Thalassospira lohafexi</name>
    <dbReference type="NCBI Taxonomy" id="744227"/>
    <lineage>
        <taxon>Bacteria</taxon>
        <taxon>Pseudomonadati</taxon>
        <taxon>Pseudomonadota</taxon>
        <taxon>Alphaproteobacteria</taxon>
        <taxon>Rhodospirillales</taxon>
        <taxon>Thalassospiraceae</taxon>
        <taxon>Thalassospira</taxon>
    </lineage>
</organism>
<dbReference type="InterPro" id="IPR024930">
    <property type="entry name" value="Skp_dom_sf"/>
</dbReference>
<sequence length="193" mass="21703">MSIMKSIRNVAFAVAVISGIGLSTEVRAQDALSTETLANVMIVDIDGILRESSAMRDVNKQLKERQQAYQQEIETRQQALREEDKQMAQQRTLLANDVFQEKQKAFQQKVADFQKFAQGRNRVLDEARAVANGTFQKKLIEIVATLAEERKSTLVLRKSEVILHAKGMNASAEILNRINAQLPTIQVEFKEGS</sequence>
<accession>A0A2N3L9W2</accession>
<dbReference type="PANTHER" id="PTHR35089:SF1">
    <property type="entry name" value="CHAPERONE PROTEIN SKP"/>
    <property type="match status" value="1"/>
</dbReference>
<evidence type="ECO:0000256" key="1">
    <source>
        <dbReference type="ARBA" id="ARBA00009091"/>
    </source>
</evidence>
<comment type="caution">
    <text evidence="3">The sequence shown here is derived from an EMBL/GenBank/DDBJ whole genome shotgun (WGS) entry which is preliminary data.</text>
</comment>
<comment type="similarity">
    <text evidence="1">Belongs to the Skp family.</text>
</comment>
<dbReference type="InterPro" id="IPR005632">
    <property type="entry name" value="Chaperone_Skp"/>
</dbReference>
<protein>
    <recommendedName>
        <fullName evidence="5">OmpH family outer membrane protein</fullName>
    </recommendedName>
</protein>
<dbReference type="GO" id="GO:0051082">
    <property type="term" value="F:unfolded protein binding"/>
    <property type="evidence" value="ECO:0007669"/>
    <property type="project" value="InterPro"/>
</dbReference>
<proteinExistence type="inferred from homology"/>
<dbReference type="SUPFAM" id="SSF111384">
    <property type="entry name" value="OmpH-like"/>
    <property type="match status" value="1"/>
</dbReference>
<evidence type="ECO:0000313" key="3">
    <source>
        <dbReference type="EMBL" id="PKR59572.1"/>
    </source>
</evidence>
<dbReference type="EMBL" id="NXGX01000002">
    <property type="protein sequence ID" value="PKR59572.1"/>
    <property type="molecule type" value="Genomic_DNA"/>
</dbReference>
<reference evidence="3 4" key="1">
    <citation type="submission" date="2017-09" db="EMBL/GenBank/DDBJ databases">
        <title>Biodiversity and function of Thalassospira species in the particle-attached aromatic-hydrocarbon-degrading consortia from the surface seawater of the China South Sea.</title>
        <authorList>
            <person name="Dong C."/>
            <person name="Lai Q."/>
            <person name="Shao Z."/>
        </authorList>
    </citation>
    <scope>NUCLEOTIDE SEQUENCE [LARGE SCALE GENOMIC DNA]</scope>
    <source>
        <strain evidence="3 4">139Z-12</strain>
    </source>
</reference>
<dbReference type="Gene3D" id="3.30.910.20">
    <property type="entry name" value="Skp domain"/>
    <property type="match status" value="1"/>
</dbReference>
<gene>
    <name evidence="3" type="ORF">COO92_05975</name>
</gene>
<dbReference type="PANTHER" id="PTHR35089">
    <property type="entry name" value="CHAPERONE PROTEIN SKP"/>
    <property type="match status" value="1"/>
</dbReference>
<dbReference type="Pfam" id="PF03938">
    <property type="entry name" value="OmpH"/>
    <property type="match status" value="1"/>
</dbReference>
<keyword evidence="4" id="KW-1185">Reference proteome</keyword>
<name>A0A2N3L9W2_9PROT</name>
<dbReference type="GO" id="GO:0050821">
    <property type="term" value="P:protein stabilization"/>
    <property type="evidence" value="ECO:0007669"/>
    <property type="project" value="TreeGrafter"/>
</dbReference>
<dbReference type="GO" id="GO:0005829">
    <property type="term" value="C:cytosol"/>
    <property type="evidence" value="ECO:0007669"/>
    <property type="project" value="TreeGrafter"/>
</dbReference>
<dbReference type="Proteomes" id="UP000233332">
    <property type="component" value="Unassembled WGS sequence"/>
</dbReference>
<dbReference type="SMART" id="SM00935">
    <property type="entry name" value="OmpH"/>
    <property type="match status" value="1"/>
</dbReference>